<dbReference type="KEGG" id="dfc:DFI_09350"/>
<dbReference type="Gene3D" id="3.10.310.10">
    <property type="entry name" value="Diaminopimelate Epimerase, Chain A, domain 1"/>
    <property type="match status" value="1"/>
</dbReference>
<evidence type="ECO:0000313" key="1">
    <source>
        <dbReference type="EMBL" id="ASN81186.1"/>
    </source>
</evidence>
<gene>
    <name evidence="1" type="ORF">DFI_09350</name>
</gene>
<sequence>MAGMTSDAPPAVFMTFSPAGGGGGKPVAVFAGGHGDPAARAASAGAPLSVFVTAQDDLNVHLELFTPQGRRGSSDSGALAALVFLQERGGMGDALSVHMGGEEFSAQWCTGEWSLLQGTATVHEVEADLSPLGLLARPAWVASAGRPNLVVQLPDLEALTAFRPDAEAIRAVNRATGTTGLVLFTPGGTGRADVSLRCFGPLKGFLEDAASSNMFACLTGVLCAGAFLEAGVQIIRGAQVMPGRPARLTAQFTPVPGGAEAVWVGGPVARVGG</sequence>
<reference evidence="1 2" key="1">
    <citation type="submission" date="2017-05" db="EMBL/GenBank/DDBJ databases">
        <title>The complete genome sequence of Deinococcus ficus isolated from the rhizosphere of the Ficus religiosa L. in Taiwan.</title>
        <authorList>
            <person name="Wu K.-M."/>
            <person name="Liao T.-L."/>
            <person name="Liu Y.-M."/>
            <person name="Young C.-C."/>
            <person name="Tsai S.-F."/>
        </authorList>
    </citation>
    <scope>NUCLEOTIDE SEQUENCE [LARGE SCALE GENOMIC DNA]</scope>
    <source>
        <strain evidence="1 2">CC-FR2-10</strain>
    </source>
</reference>
<keyword evidence="2" id="KW-1185">Reference proteome</keyword>
<protein>
    <submittedName>
        <fullName evidence="1">Phenazine biosynthesis PhzC/PhzF protein</fullName>
    </submittedName>
</protein>
<dbReference type="AlphaFoldDB" id="A0A221SX58"/>
<proteinExistence type="predicted"/>
<dbReference type="InterPro" id="IPR003719">
    <property type="entry name" value="Phenazine_PhzF-like"/>
</dbReference>
<organism evidence="1 2">
    <name type="scientific">Deinococcus ficus</name>
    <dbReference type="NCBI Taxonomy" id="317577"/>
    <lineage>
        <taxon>Bacteria</taxon>
        <taxon>Thermotogati</taxon>
        <taxon>Deinococcota</taxon>
        <taxon>Deinococci</taxon>
        <taxon>Deinococcales</taxon>
        <taxon>Deinococcaceae</taxon>
        <taxon>Deinococcus</taxon>
    </lineage>
</organism>
<evidence type="ECO:0000313" key="2">
    <source>
        <dbReference type="Proteomes" id="UP000259030"/>
    </source>
</evidence>
<dbReference type="STRING" id="317577.GCA_000419625_02044"/>
<name>A0A221SX58_9DEIO</name>
<dbReference type="SUPFAM" id="SSF54506">
    <property type="entry name" value="Diaminopimelate epimerase-like"/>
    <property type="match status" value="1"/>
</dbReference>
<dbReference type="GO" id="GO:0003824">
    <property type="term" value="F:catalytic activity"/>
    <property type="evidence" value="ECO:0007669"/>
    <property type="project" value="InterPro"/>
</dbReference>
<dbReference type="EMBL" id="CP021081">
    <property type="protein sequence ID" value="ASN81186.1"/>
    <property type="molecule type" value="Genomic_DNA"/>
</dbReference>
<accession>A0A221SX58</accession>
<dbReference type="Proteomes" id="UP000259030">
    <property type="component" value="Chromosome"/>
</dbReference>
<dbReference type="PIRSF" id="PIRSF016184">
    <property type="entry name" value="PhzC_PhzF"/>
    <property type="match status" value="1"/>
</dbReference>